<keyword evidence="1" id="KW-0732">Signal</keyword>
<name>A0A2W5NAY6_9BACT</name>
<evidence type="ECO:0008006" key="4">
    <source>
        <dbReference type="Google" id="ProtNLM"/>
    </source>
</evidence>
<feature type="chain" id="PRO_5015844483" description="Bacterial OB-fold domain-containing protein" evidence="1">
    <location>
        <begin position="26"/>
        <end position="137"/>
    </location>
</feature>
<gene>
    <name evidence="2" type="ORF">DI551_02620</name>
</gene>
<accession>A0A2W5NAY6</accession>
<dbReference type="EMBL" id="QFQB01000009">
    <property type="protein sequence ID" value="PZQ47875.1"/>
    <property type="molecule type" value="Genomic_DNA"/>
</dbReference>
<evidence type="ECO:0000313" key="2">
    <source>
        <dbReference type="EMBL" id="PZQ47875.1"/>
    </source>
</evidence>
<organism evidence="2 3">
    <name type="scientific">Micavibrio aeruginosavorus</name>
    <dbReference type="NCBI Taxonomy" id="349221"/>
    <lineage>
        <taxon>Bacteria</taxon>
        <taxon>Pseudomonadati</taxon>
        <taxon>Bdellovibrionota</taxon>
        <taxon>Bdellovibrionia</taxon>
        <taxon>Bdellovibrionales</taxon>
        <taxon>Pseudobdellovibrionaceae</taxon>
        <taxon>Micavibrio</taxon>
    </lineage>
</organism>
<evidence type="ECO:0000256" key="1">
    <source>
        <dbReference type="SAM" id="SignalP"/>
    </source>
</evidence>
<proteinExistence type="predicted"/>
<protein>
    <recommendedName>
        <fullName evidence="4">Bacterial OB-fold domain-containing protein</fullName>
    </recommendedName>
</protein>
<reference evidence="2 3" key="1">
    <citation type="submission" date="2017-08" db="EMBL/GenBank/DDBJ databases">
        <title>Infants hospitalized years apart are colonized by the same room-sourced microbial strains.</title>
        <authorList>
            <person name="Brooks B."/>
            <person name="Olm M.R."/>
            <person name="Firek B.A."/>
            <person name="Baker R."/>
            <person name="Thomas B.C."/>
            <person name="Morowitz M.J."/>
            <person name="Banfield J.F."/>
        </authorList>
    </citation>
    <scope>NUCLEOTIDE SEQUENCE [LARGE SCALE GENOMIC DNA]</scope>
    <source>
        <strain evidence="2">S2_005_002_R2_29</strain>
    </source>
</reference>
<dbReference type="AlphaFoldDB" id="A0A2W5NAY6"/>
<feature type="signal peptide" evidence="1">
    <location>
        <begin position="1"/>
        <end position="25"/>
    </location>
</feature>
<sequence length="137" mass="14656">MTQRKQWGKKTILAILMFTASYLTTITVKANAQAEAGYLGSDLAPVQKDAIQLNANRTAVITGTVKEADENFLIIDSAGKEMKVILDDVHLQSPADTVFEPGMMVTVDGRMTGDDFGTPVVKAASVTATEANPQPAR</sequence>
<evidence type="ECO:0000313" key="3">
    <source>
        <dbReference type="Proteomes" id="UP000249417"/>
    </source>
</evidence>
<dbReference type="Proteomes" id="UP000249417">
    <property type="component" value="Unassembled WGS sequence"/>
</dbReference>
<comment type="caution">
    <text evidence="2">The sequence shown here is derived from an EMBL/GenBank/DDBJ whole genome shotgun (WGS) entry which is preliminary data.</text>
</comment>